<dbReference type="Pfam" id="PF01515">
    <property type="entry name" value="PTA_PTB"/>
    <property type="match status" value="1"/>
</dbReference>
<proteinExistence type="inferred from homology"/>
<dbReference type="InterPro" id="IPR045213">
    <property type="entry name" value="Malic_NAD-bd_bact_type"/>
</dbReference>
<comment type="cofactor">
    <cofactor evidence="1">
        <name>Mn(2+)</name>
        <dbReference type="ChEBI" id="CHEBI:29035"/>
    </cofactor>
</comment>
<evidence type="ECO:0000256" key="2">
    <source>
        <dbReference type="ARBA" id="ARBA00001946"/>
    </source>
</evidence>
<dbReference type="InterPro" id="IPR042112">
    <property type="entry name" value="P_AcTrfase_dom2"/>
</dbReference>
<keyword evidence="6 13" id="KW-0560">Oxidoreductase</keyword>
<evidence type="ECO:0000313" key="13">
    <source>
        <dbReference type="EMBL" id="PWB08061.1"/>
    </source>
</evidence>
<evidence type="ECO:0000259" key="12">
    <source>
        <dbReference type="SMART" id="SM01274"/>
    </source>
</evidence>
<keyword evidence="14" id="KW-1185">Reference proteome</keyword>
<evidence type="ECO:0000259" key="11">
    <source>
        <dbReference type="SMART" id="SM00919"/>
    </source>
</evidence>
<evidence type="ECO:0000256" key="1">
    <source>
        <dbReference type="ARBA" id="ARBA00001936"/>
    </source>
</evidence>
<feature type="domain" description="Malic enzyme NAD-binding" evidence="11">
    <location>
        <begin position="163"/>
        <end position="399"/>
    </location>
</feature>
<keyword evidence="5 9" id="KW-0479">Metal-binding</keyword>
<dbReference type="CDD" id="cd05311">
    <property type="entry name" value="NAD_bind_2_malic_enz"/>
    <property type="match status" value="1"/>
</dbReference>
<feature type="domain" description="Malic enzyme N-terminal" evidence="12">
    <location>
        <begin position="18"/>
        <end position="151"/>
    </location>
</feature>
<dbReference type="PANTHER" id="PTHR43237:SF4">
    <property type="entry name" value="NADP-DEPENDENT MALIC ENZYME"/>
    <property type="match status" value="1"/>
</dbReference>
<dbReference type="InterPro" id="IPR002505">
    <property type="entry name" value="PTA_PTB"/>
</dbReference>
<dbReference type="InterPro" id="IPR012301">
    <property type="entry name" value="Malic_N_dom"/>
</dbReference>
<dbReference type="GeneID" id="93423832"/>
<dbReference type="SUPFAM" id="SSF51735">
    <property type="entry name" value="NAD(P)-binding Rossmann-fold domains"/>
    <property type="match status" value="1"/>
</dbReference>
<dbReference type="PROSITE" id="PS00331">
    <property type="entry name" value="MALIC_ENZYMES"/>
    <property type="match status" value="1"/>
</dbReference>
<dbReference type="GO" id="GO:0016746">
    <property type="term" value="F:acyltransferase activity"/>
    <property type="evidence" value="ECO:0007669"/>
    <property type="project" value="InterPro"/>
</dbReference>
<dbReference type="InterPro" id="IPR037062">
    <property type="entry name" value="Malic_N_dom_sf"/>
</dbReference>
<dbReference type="PANTHER" id="PTHR43237">
    <property type="entry name" value="NADP-DEPENDENT MALIC ENZYME"/>
    <property type="match status" value="1"/>
</dbReference>
<feature type="active site" description="Proton acceptor" evidence="8">
    <location>
        <position position="94"/>
    </location>
</feature>
<dbReference type="SMART" id="SM01274">
    <property type="entry name" value="malic"/>
    <property type="match status" value="1"/>
</dbReference>
<evidence type="ECO:0000256" key="4">
    <source>
        <dbReference type="ARBA" id="ARBA00008756"/>
    </source>
</evidence>
<name>A0A2V1IZR0_9BACT</name>
<dbReference type="Gene3D" id="3.40.50.10950">
    <property type="match status" value="1"/>
</dbReference>
<dbReference type="InterPro" id="IPR015884">
    <property type="entry name" value="Malic_enzyme_CS"/>
</dbReference>
<dbReference type="FunFam" id="3.40.50.720:FF:000095">
    <property type="entry name" value="NADP-dependent malic enzyme"/>
    <property type="match status" value="1"/>
</dbReference>
<dbReference type="RefSeq" id="WP_107035745.1">
    <property type="nucleotide sequence ID" value="NZ_CAONGC010000008.1"/>
</dbReference>
<dbReference type="InterPro" id="IPR046346">
    <property type="entry name" value="Aminoacid_DH-like_N_sf"/>
</dbReference>
<evidence type="ECO:0000256" key="5">
    <source>
        <dbReference type="ARBA" id="ARBA00022723"/>
    </source>
</evidence>
<accession>A0A2V1IZR0</accession>
<feature type="binding site" evidence="10">
    <location>
        <position position="286"/>
    </location>
    <ligand>
        <name>a divalent metal cation</name>
        <dbReference type="ChEBI" id="CHEBI:60240"/>
    </ligand>
</feature>
<dbReference type="Gene3D" id="3.40.50.10380">
    <property type="entry name" value="Malic enzyme, N-terminal domain"/>
    <property type="match status" value="1"/>
</dbReference>
<dbReference type="InterPro" id="IPR051674">
    <property type="entry name" value="Malate_Decarboxylase"/>
</dbReference>
<evidence type="ECO:0000256" key="7">
    <source>
        <dbReference type="ARBA" id="ARBA00023268"/>
    </source>
</evidence>
<dbReference type="GO" id="GO:0051287">
    <property type="term" value="F:NAD binding"/>
    <property type="evidence" value="ECO:0007669"/>
    <property type="project" value="InterPro"/>
</dbReference>
<reference evidence="14" key="1">
    <citation type="submission" date="2018-02" db="EMBL/GenBank/DDBJ databases">
        <authorList>
            <person name="Clavel T."/>
            <person name="Strowig T."/>
        </authorList>
    </citation>
    <scope>NUCLEOTIDE SEQUENCE [LARGE SCALE GENOMIC DNA]</scope>
    <source>
        <strain evidence="14">DSM 100764</strain>
    </source>
</reference>
<feature type="binding site" evidence="10">
    <location>
        <begin position="76"/>
        <end position="83"/>
    </location>
    <ligand>
        <name>NADP(+)</name>
        <dbReference type="ChEBI" id="CHEBI:58349"/>
    </ligand>
</feature>
<sequence>MSTVTKEAALEYHRQGKPGKIEVIPTKPYSTQHDLALAYSPGVAYPCKEIEAKPADVYEYTNKGNLVAVISNGTAVLGLGDIGPLAGKPVMEGKALLFKIFAGIDCFDIEVDEKDPKRFIDIVKAISPTFGGINLEDIKAPECFEIEQRLKEECDIPVMHDDQHGTAIISAAGLLNALEIQGKRIEDVLLVVNGAGAAAVSCTKLYIALGVKKENIVMCDSKGVITTQRKDLNPQKAEFATDRPVSTLAEAMKGADVFLGLSVKDVVTTEMVQSMAERPIVFALANPDPEISFDKAMASRPDLIFATGRSDYPNQINNVLGFPYIFRGALDSGATTINEAMKLAAVRAIAALAKEPVPTVVNAAYNMTDLKFGRDYILPKPLDPRLLTRVAPAVARGAMESGVARRPIADWEEYCERLRRLMGYDNKITHRLYNEAKRHPKRVVFGEGNTDNMLKAAVMAHKEGVLIPVLLGNEEMIEKRAARLGLDLTDVEIVNLRHDREADRRQRYAELFAGKRQREGITEAEALEKMYDRNYFGMMMVETGDADAFLAGTYSAAHSVGKIAKEVIGIRPSYDHFATLHIVNTKRGTFFISDTQVNKTVDEDTLVDIARLTRNSVEYFSHDPVIAMVSYSNFGSGREEECLTVRKAVERMQTMYPDLAIDGEMGLNYALNSNLRDTIFPFNRLNGQEVNTLIFPNLSAATTAFRTMLEMGLGDAIGPIQMGLNKPVHFISVNAGVRDIINLATIASLDAAVLERNSTPIDK</sequence>
<feature type="binding site" evidence="10">
    <location>
        <position position="162"/>
    </location>
    <ligand>
        <name>a divalent metal cation</name>
        <dbReference type="ChEBI" id="CHEBI:60240"/>
    </ligand>
</feature>
<dbReference type="EC" id="1.1.1.40" evidence="13"/>
<dbReference type="SMART" id="SM00919">
    <property type="entry name" value="Malic_M"/>
    <property type="match status" value="1"/>
</dbReference>
<dbReference type="Gene3D" id="3.40.50.720">
    <property type="entry name" value="NAD(P)-binding Rossmann-like Domain"/>
    <property type="match status" value="1"/>
</dbReference>
<dbReference type="InterPro" id="IPR012302">
    <property type="entry name" value="Malic_NAD-bd"/>
</dbReference>
<comment type="caution">
    <text evidence="13">The sequence shown here is derived from an EMBL/GenBank/DDBJ whole genome shotgun (WGS) entry which is preliminary data.</text>
</comment>
<evidence type="ECO:0000256" key="10">
    <source>
        <dbReference type="PIRSR" id="PIRSR036684-3"/>
    </source>
</evidence>
<comment type="similarity">
    <text evidence="3">In the N-terminal section; belongs to the malic enzymes family.</text>
</comment>
<dbReference type="Proteomes" id="UP000244925">
    <property type="component" value="Unassembled WGS sequence"/>
</dbReference>
<protein>
    <submittedName>
        <fullName evidence="13">NADP-dependent malic enzyme</fullName>
        <ecNumber evidence="13">1.1.1.40</ecNumber>
    </submittedName>
</protein>
<keyword evidence="7" id="KW-0511">Multifunctional enzyme</keyword>
<evidence type="ECO:0000256" key="8">
    <source>
        <dbReference type="PIRSR" id="PIRSR036684-1"/>
    </source>
</evidence>
<dbReference type="AlphaFoldDB" id="A0A2V1IZR0"/>
<comment type="similarity">
    <text evidence="4">In the C-terminal section; belongs to the phosphate acetyltransferase and butyryltransferase family.</text>
</comment>
<feature type="binding site" evidence="9">
    <location>
        <position position="136"/>
    </location>
    <ligand>
        <name>a divalent metal cation</name>
        <dbReference type="ChEBI" id="CHEBI:60240"/>
    </ligand>
</feature>
<evidence type="ECO:0000256" key="3">
    <source>
        <dbReference type="ARBA" id="ARBA00007686"/>
    </source>
</evidence>
<dbReference type="InterPro" id="IPR012188">
    <property type="entry name" value="ME_PTA"/>
</dbReference>
<dbReference type="EMBL" id="PUBV01000008">
    <property type="protein sequence ID" value="PWB08061.1"/>
    <property type="molecule type" value="Genomic_DNA"/>
</dbReference>
<dbReference type="SUPFAM" id="SSF53659">
    <property type="entry name" value="Isocitrate/Isopropylmalate dehydrogenase-like"/>
    <property type="match status" value="1"/>
</dbReference>
<organism evidence="13 14">
    <name type="scientific">Paramuribaculum intestinale</name>
    <dbReference type="NCBI Taxonomy" id="2094151"/>
    <lineage>
        <taxon>Bacteria</taxon>
        <taxon>Pseudomonadati</taxon>
        <taxon>Bacteroidota</taxon>
        <taxon>Bacteroidia</taxon>
        <taxon>Bacteroidales</taxon>
        <taxon>Muribaculaceae</taxon>
        <taxon>Paramuribaculum</taxon>
    </lineage>
</organism>
<dbReference type="FunFam" id="3.40.50.10380:FF:000003">
    <property type="entry name" value="NADP-dependent malic enzyme"/>
    <property type="match status" value="1"/>
</dbReference>
<evidence type="ECO:0000256" key="9">
    <source>
        <dbReference type="PIRSR" id="PIRSR036684-2"/>
    </source>
</evidence>
<dbReference type="InterPro" id="IPR042113">
    <property type="entry name" value="P_AcTrfase_dom1"/>
</dbReference>
<comment type="cofactor">
    <cofactor evidence="2">
        <name>Mg(2+)</name>
        <dbReference type="ChEBI" id="CHEBI:18420"/>
    </cofactor>
</comment>
<dbReference type="GO" id="GO:0006108">
    <property type="term" value="P:malate metabolic process"/>
    <property type="evidence" value="ECO:0007669"/>
    <property type="project" value="InterPro"/>
</dbReference>
<evidence type="ECO:0000313" key="14">
    <source>
        <dbReference type="Proteomes" id="UP000244925"/>
    </source>
</evidence>
<dbReference type="Gene3D" id="3.40.50.10750">
    <property type="entry name" value="Isocitrate/Isopropylmalate dehydrogenase-like"/>
    <property type="match status" value="1"/>
</dbReference>
<evidence type="ECO:0000256" key="6">
    <source>
        <dbReference type="ARBA" id="ARBA00023002"/>
    </source>
</evidence>
<keyword evidence="10" id="KW-0521">NADP</keyword>
<feature type="binding site" evidence="9">
    <location>
        <position position="137"/>
    </location>
    <ligand>
        <name>a divalent metal cation</name>
        <dbReference type="ChEBI" id="CHEBI:60240"/>
    </ligand>
</feature>
<dbReference type="InterPro" id="IPR036291">
    <property type="entry name" value="NAD(P)-bd_dom_sf"/>
</dbReference>
<dbReference type="Pfam" id="PF03949">
    <property type="entry name" value="Malic_M"/>
    <property type="match status" value="1"/>
</dbReference>
<dbReference type="Pfam" id="PF00390">
    <property type="entry name" value="malic"/>
    <property type="match status" value="1"/>
</dbReference>
<dbReference type="PIRSF" id="PIRSF036684">
    <property type="entry name" value="ME_PTA"/>
    <property type="match status" value="1"/>
</dbReference>
<dbReference type="GO" id="GO:0046872">
    <property type="term" value="F:metal ion binding"/>
    <property type="evidence" value="ECO:0007669"/>
    <property type="project" value="UniProtKB-KW"/>
</dbReference>
<dbReference type="SUPFAM" id="SSF53223">
    <property type="entry name" value="Aminoacid dehydrogenase-like, N-terminal domain"/>
    <property type="match status" value="1"/>
</dbReference>
<gene>
    <name evidence="13" type="ORF">C5O25_05550</name>
</gene>
<dbReference type="GO" id="GO:0004473">
    <property type="term" value="F:malate dehydrogenase (decarboxylating) (NADP+) activity"/>
    <property type="evidence" value="ECO:0007669"/>
    <property type="project" value="UniProtKB-EC"/>
</dbReference>